<dbReference type="Gene3D" id="3.40.50.720">
    <property type="entry name" value="NAD(P)-binding Rossmann-like Domain"/>
    <property type="match status" value="1"/>
</dbReference>
<dbReference type="FunFam" id="3.40.50.720:FF:000084">
    <property type="entry name" value="Short-chain dehydrogenase reductase"/>
    <property type="match status" value="1"/>
</dbReference>
<dbReference type="PANTHER" id="PTHR24321">
    <property type="entry name" value="DEHYDROGENASES, SHORT CHAIN"/>
    <property type="match status" value="1"/>
</dbReference>
<organism evidence="3 4">
    <name type="scientific">Rhizobium meliloti</name>
    <name type="common">Ensifer meliloti</name>
    <name type="synonym">Sinorhizobium meliloti</name>
    <dbReference type="NCBI Taxonomy" id="382"/>
    <lineage>
        <taxon>Bacteria</taxon>
        <taxon>Pseudomonadati</taxon>
        <taxon>Pseudomonadota</taxon>
        <taxon>Alphaproteobacteria</taxon>
        <taxon>Hyphomicrobiales</taxon>
        <taxon>Rhizobiaceae</taxon>
        <taxon>Sinorhizobium/Ensifer group</taxon>
        <taxon>Sinorhizobium</taxon>
    </lineage>
</organism>
<evidence type="ECO:0000256" key="2">
    <source>
        <dbReference type="ARBA" id="ARBA00023002"/>
    </source>
</evidence>
<dbReference type="CDD" id="cd05233">
    <property type="entry name" value="SDR_c"/>
    <property type="match status" value="1"/>
</dbReference>
<dbReference type="PROSITE" id="PS00061">
    <property type="entry name" value="ADH_SHORT"/>
    <property type="match status" value="1"/>
</dbReference>
<dbReference type="Pfam" id="PF13561">
    <property type="entry name" value="adh_short_C2"/>
    <property type="match status" value="1"/>
</dbReference>
<protein>
    <submittedName>
        <fullName evidence="3">Short-chain dehydrogenase</fullName>
    </submittedName>
</protein>
<gene>
    <name evidence="3" type="ORF">CEJ86_25710</name>
</gene>
<keyword evidence="2" id="KW-0560">Oxidoreductase</keyword>
<dbReference type="PRINTS" id="PR00080">
    <property type="entry name" value="SDRFAMILY"/>
</dbReference>
<dbReference type="SUPFAM" id="SSF51735">
    <property type="entry name" value="NAD(P)-binding Rossmann-fold domains"/>
    <property type="match status" value="1"/>
</dbReference>
<dbReference type="Proteomes" id="UP000231987">
    <property type="component" value="Unassembled WGS sequence"/>
</dbReference>
<sequence>MKLGVEGKIAIVTGAGSGIGAAVSRQLGGEGAEVIVADRDTEAARSVAAEIRSAGGRARDFTVDVTDAGAVEQMVAFAVQECGGLHLAVNNAGIEGPRKATADYPLEDWRRLIEVNLNGVFYCMKYQIAAMLGNGGGAIVNMSSILGAVALPTASAYTAAKHGVVGLTKAAGIEYARMGIRVNAVGPGWIETPLLSGHSELAKTRRLEALQPLGRRGKPEEVAALVCFLLSEQASFITGSYHPVDGAFTAH</sequence>
<reference evidence="3 4" key="1">
    <citation type="submission" date="2017-06" db="EMBL/GenBank/DDBJ databases">
        <title>Ensifer strains isolated from leguminous trees and herbs display diverse denitrification phenotypes with some acting as strong N2O sinks.</title>
        <authorList>
            <person name="Woliy K."/>
            <person name="Mania D."/>
            <person name="Bakken L.R."/>
            <person name="Frostegard A."/>
        </authorList>
    </citation>
    <scope>NUCLEOTIDE SEQUENCE [LARGE SCALE GENOMIC DNA]</scope>
    <source>
        <strain evidence="3 4">AC50a</strain>
    </source>
</reference>
<comment type="caution">
    <text evidence="3">The sequence shown here is derived from an EMBL/GenBank/DDBJ whole genome shotgun (WGS) entry which is preliminary data.</text>
</comment>
<dbReference type="PANTHER" id="PTHR24321:SF8">
    <property type="entry name" value="ESTRADIOL 17-BETA-DEHYDROGENASE 8-RELATED"/>
    <property type="match status" value="1"/>
</dbReference>
<dbReference type="InterPro" id="IPR036291">
    <property type="entry name" value="NAD(P)-bd_dom_sf"/>
</dbReference>
<evidence type="ECO:0000313" key="3">
    <source>
        <dbReference type="EMBL" id="PJR12163.1"/>
    </source>
</evidence>
<name>A0A2J0YWL2_RHIML</name>
<proteinExistence type="inferred from homology"/>
<dbReference type="GO" id="GO:0016491">
    <property type="term" value="F:oxidoreductase activity"/>
    <property type="evidence" value="ECO:0007669"/>
    <property type="project" value="UniProtKB-KW"/>
</dbReference>
<dbReference type="InterPro" id="IPR002347">
    <property type="entry name" value="SDR_fam"/>
</dbReference>
<dbReference type="EMBL" id="NJGD01000016">
    <property type="protein sequence ID" value="PJR12163.1"/>
    <property type="molecule type" value="Genomic_DNA"/>
</dbReference>
<dbReference type="InterPro" id="IPR020904">
    <property type="entry name" value="Sc_DH/Rdtase_CS"/>
</dbReference>
<dbReference type="AlphaFoldDB" id="A0A2J0YWL2"/>
<evidence type="ECO:0000313" key="4">
    <source>
        <dbReference type="Proteomes" id="UP000231987"/>
    </source>
</evidence>
<comment type="similarity">
    <text evidence="1">Belongs to the short-chain dehydrogenases/reductases (SDR) family.</text>
</comment>
<dbReference type="RefSeq" id="WP_100674047.1">
    <property type="nucleotide sequence ID" value="NZ_NJGD01000016.1"/>
</dbReference>
<dbReference type="PRINTS" id="PR00081">
    <property type="entry name" value="GDHRDH"/>
</dbReference>
<dbReference type="NCBIfam" id="NF005559">
    <property type="entry name" value="PRK07231.1"/>
    <property type="match status" value="1"/>
</dbReference>
<dbReference type="NCBIfam" id="NF009466">
    <property type="entry name" value="PRK12826.1-2"/>
    <property type="match status" value="1"/>
</dbReference>
<evidence type="ECO:0000256" key="1">
    <source>
        <dbReference type="ARBA" id="ARBA00006484"/>
    </source>
</evidence>
<accession>A0A2J0YWL2</accession>